<gene>
    <name evidence="6" type="ORF">TeGR_g5211</name>
</gene>
<dbReference type="Pfam" id="PF13176">
    <property type="entry name" value="TPR_7"/>
    <property type="match status" value="1"/>
</dbReference>
<sequence length="592" mass="63412">MSAFSKSSSSTVRLARVAAASWFCARSSAENHEPILTTLLHSWLIEEPHVIPFGSVVDAGAQKGRATCDFSKLAPSRTIFAVDPLRHNIASVNRSCGWRGNVRTLVGGLGATHTTLHVPWDKTRRAGQMISIASFTPGESPLGDSRDRVQAAHALENSRSGEAFEVHTVDELFETGAWQGERLGLGHWDTEGNELDVLRDAARTIARDRPLFTVELVVHKSPRYSAALLRFIAEGAADEIERLLAEPGGRRRPALVQGRASDGIEARSKRPPPLPMRLGLSKPTPALPMIPSVVLVMSAVGFATLALLVVYRRIPNGDVEQNESRSPSDEVEVPDEAVTTKLAEEAEALYSKGNTQFKKKEFKAALVSYRKALQMITALGPSGTCSVDAITVRAAIARVYGKRGKPERALEELTELLSLSRASPSPRRGPGGWRTAAILRDLGGVHATMNTLSGLYDGIELLKRGLAMMEEAGGAEKGAVVETLGLLATAYRELGKQGEALAWGERCLAEAEAAWGSDGPGAIEAASGLALTCKKAGDLDRAVRLMERCLAALEGGGDAEGAGRIARNLGKALAKGGARFADRRQELSRQYP</sequence>
<dbReference type="Gene3D" id="1.25.40.10">
    <property type="entry name" value="Tetratricopeptide repeat domain"/>
    <property type="match status" value="2"/>
</dbReference>
<evidence type="ECO:0000256" key="3">
    <source>
        <dbReference type="SAM" id="MobiDB-lite"/>
    </source>
</evidence>
<dbReference type="EMBL" id="BRYB01001462">
    <property type="protein sequence ID" value="GMI26190.1"/>
    <property type="molecule type" value="Genomic_DNA"/>
</dbReference>
<dbReference type="InterPro" id="IPR011990">
    <property type="entry name" value="TPR-like_helical_dom_sf"/>
</dbReference>
<evidence type="ECO:0000313" key="7">
    <source>
        <dbReference type="Proteomes" id="UP001165060"/>
    </source>
</evidence>
<keyword evidence="1" id="KW-0677">Repeat</keyword>
<reference evidence="6 7" key="1">
    <citation type="journal article" date="2023" name="Commun. Biol.">
        <title>Genome analysis of Parmales, the sister group of diatoms, reveals the evolutionary specialization of diatoms from phago-mixotrophs to photoautotrophs.</title>
        <authorList>
            <person name="Ban H."/>
            <person name="Sato S."/>
            <person name="Yoshikawa S."/>
            <person name="Yamada K."/>
            <person name="Nakamura Y."/>
            <person name="Ichinomiya M."/>
            <person name="Sato N."/>
            <person name="Blanc-Mathieu R."/>
            <person name="Endo H."/>
            <person name="Kuwata A."/>
            <person name="Ogata H."/>
        </authorList>
    </citation>
    <scope>NUCLEOTIDE SEQUENCE [LARGE SCALE GENOMIC DNA]</scope>
</reference>
<keyword evidence="2" id="KW-0802">TPR repeat</keyword>
<evidence type="ECO:0000313" key="6">
    <source>
        <dbReference type="EMBL" id="GMI26190.1"/>
    </source>
</evidence>
<accession>A0ABQ6MHJ2</accession>
<keyword evidence="4" id="KW-0472">Membrane</keyword>
<keyword evidence="7" id="KW-1185">Reference proteome</keyword>
<dbReference type="InterPro" id="IPR019734">
    <property type="entry name" value="TPR_rpt"/>
</dbReference>
<dbReference type="SMART" id="SM00028">
    <property type="entry name" value="TPR"/>
    <property type="match status" value="4"/>
</dbReference>
<dbReference type="Pfam" id="PF05050">
    <property type="entry name" value="Methyltransf_21"/>
    <property type="match status" value="1"/>
</dbReference>
<dbReference type="InterPro" id="IPR006342">
    <property type="entry name" value="FkbM_mtfrase"/>
</dbReference>
<comment type="caution">
    <text evidence="6">The sequence shown here is derived from an EMBL/GenBank/DDBJ whole genome shotgun (WGS) entry which is preliminary data.</text>
</comment>
<proteinExistence type="predicted"/>
<dbReference type="Proteomes" id="UP001165060">
    <property type="component" value="Unassembled WGS sequence"/>
</dbReference>
<dbReference type="SUPFAM" id="SSF53335">
    <property type="entry name" value="S-adenosyl-L-methionine-dependent methyltransferases"/>
    <property type="match status" value="1"/>
</dbReference>
<evidence type="ECO:0000259" key="5">
    <source>
        <dbReference type="Pfam" id="PF05050"/>
    </source>
</evidence>
<dbReference type="Pfam" id="PF13181">
    <property type="entry name" value="TPR_8"/>
    <property type="match status" value="1"/>
</dbReference>
<evidence type="ECO:0000256" key="1">
    <source>
        <dbReference type="ARBA" id="ARBA00022737"/>
    </source>
</evidence>
<dbReference type="SUPFAM" id="SSF48452">
    <property type="entry name" value="TPR-like"/>
    <property type="match status" value="1"/>
</dbReference>
<feature type="domain" description="Methyltransferase FkbM" evidence="5">
    <location>
        <begin position="58"/>
        <end position="222"/>
    </location>
</feature>
<organism evidence="6 7">
    <name type="scientific">Tetraparma gracilis</name>
    <dbReference type="NCBI Taxonomy" id="2962635"/>
    <lineage>
        <taxon>Eukaryota</taxon>
        <taxon>Sar</taxon>
        <taxon>Stramenopiles</taxon>
        <taxon>Ochrophyta</taxon>
        <taxon>Bolidophyceae</taxon>
        <taxon>Parmales</taxon>
        <taxon>Triparmaceae</taxon>
        <taxon>Tetraparma</taxon>
    </lineage>
</organism>
<dbReference type="PANTHER" id="PTHR45641">
    <property type="entry name" value="TETRATRICOPEPTIDE REPEAT PROTEIN (AFU_ORTHOLOGUE AFUA_6G03870)"/>
    <property type="match status" value="1"/>
</dbReference>
<name>A0ABQ6MHJ2_9STRA</name>
<keyword evidence="4" id="KW-0812">Transmembrane</keyword>
<evidence type="ECO:0000256" key="2">
    <source>
        <dbReference type="ARBA" id="ARBA00022803"/>
    </source>
</evidence>
<evidence type="ECO:0000256" key="4">
    <source>
        <dbReference type="SAM" id="Phobius"/>
    </source>
</evidence>
<dbReference type="NCBIfam" id="TIGR01444">
    <property type="entry name" value="fkbM_fam"/>
    <property type="match status" value="1"/>
</dbReference>
<dbReference type="Pfam" id="PF13374">
    <property type="entry name" value="TPR_10"/>
    <property type="match status" value="1"/>
</dbReference>
<dbReference type="Gene3D" id="3.40.50.150">
    <property type="entry name" value="Vaccinia Virus protein VP39"/>
    <property type="match status" value="1"/>
</dbReference>
<keyword evidence="4" id="KW-1133">Transmembrane helix</keyword>
<feature type="region of interest" description="Disordered" evidence="3">
    <location>
        <begin position="255"/>
        <end position="276"/>
    </location>
</feature>
<protein>
    <recommendedName>
        <fullName evidence="5">Methyltransferase FkbM domain-containing protein</fullName>
    </recommendedName>
</protein>
<dbReference type="InterPro" id="IPR029063">
    <property type="entry name" value="SAM-dependent_MTases_sf"/>
</dbReference>
<feature type="transmembrane region" description="Helical" evidence="4">
    <location>
        <begin position="289"/>
        <end position="311"/>
    </location>
</feature>